<dbReference type="InterPro" id="IPR050856">
    <property type="entry name" value="Biotin_carboxylase_complex"/>
</dbReference>
<gene>
    <name evidence="9" type="ORF">BEP19_06645</name>
</gene>
<accession>A0A419SKY5</accession>
<dbReference type="GO" id="GO:0005524">
    <property type="term" value="F:ATP binding"/>
    <property type="evidence" value="ECO:0007669"/>
    <property type="project" value="UniProtKB-UniRule"/>
</dbReference>
<dbReference type="PROSITE" id="PS00867">
    <property type="entry name" value="CPSASE_2"/>
    <property type="match status" value="1"/>
</dbReference>
<dbReference type="InterPro" id="IPR016185">
    <property type="entry name" value="PreATP-grasp_dom_sf"/>
</dbReference>
<evidence type="ECO:0000259" key="8">
    <source>
        <dbReference type="PROSITE" id="PS50979"/>
    </source>
</evidence>
<dbReference type="EC" id="6.3.4.14" evidence="1"/>
<dbReference type="SUPFAM" id="SSF52440">
    <property type="entry name" value="PreATP-grasp domain"/>
    <property type="match status" value="1"/>
</dbReference>
<sequence>MQKLLIANRGEIARRIIRTCQSRGIKTVAIYSEADQGMPFVREADERVLIGPAPVAQSYLQIEKVIAAAKQTGAQGIHPGYGLLAENPLLAQRCRQEGILFIGPKPKVIEAMGDKLKARKWMEQAGLPVIPGSNEEIQSVEQALPIAARIGYPLMLKASAGGGGIGMQLCYDEQQLIDTFQSIQTRAQVYFGNGALFIEKYIDHPRHIEAQIAADEYGSVIHLFERECSVQRRHQKVIEESPSPFLDTKLREQICEAAVRAARFTQYTGVGTVEFIVGADCSFYFLEMNTRLQVEHTVTEEITGVDLVGMQLDLAEGKRLPVKQHDLQVQGHAIEMRIYAEDPQTFFPSPGKISVYKKPRGNNIRIDDGVEQGSQVTPFYDPMIAKLIVSGKTRAESLREALLALRAFKIEGIKTNIPLLEKVINHSQFQQGSYDTTFIERVLLKD</sequence>
<dbReference type="FunFam" id="3.30.1490.20:FF:000003">
    <property type="entry name" value="acetyl-CoA carboxylase isoform X1"/>
    <property type="match status" value="1"/>
</dbReference>
<dbReference type="InterPro" id="IPR011764">
    <property type="entry name" value="Biotin_carboxylation_dom"/>
</dbReference>
<organism evidence="9 10">
    <name type="scientific">Ammoniphilus oxalaticus</name>
    <dbReference type="NCBI Taxonomy" id="66863"/>
    <lineage>
        <taxon>Bacteria</taxon>
        <taxon>Bacillati</taxon>
        <taxon>Bacillota</taxon>
        <taxon>Bacilli</taxon>
        <taxon>Bacillales</taxon>
        <taxon>Paenibacillaceae</taxon>
        <taxon>Aneurinibacillus group</taxon>
        <taxon>Ammoniphilus</taxon>
    </lineage>
</organism>
<dbReference type="OrthoDB" id="9807469at2"/>
<name>A0A419SKY5_9BACL</name>
<evidence type="ECO:0000313" key="9">
    <source>
        <dbReference type="EMBL" id="RKD24677.1"/>
    </source>
</evidence>
<dbReference type="PROSITE" id="PS50975">
    <property type="entry name" value="ATP_GRASP"/>
    <property type="match status" value="1"/>
</dbReference>
<dbReference type="FunFam" id="3.40.50.20:FF:000010">
    <property type="entry name" value="Propionyl-CoA carboxylase subunit alpha"/>
    <property type="match status" value="1"/>
</dbReference>
<dbReference type="PANTHER" id="PTHR18866:SF33">
    <property type="entry name" value="METHYLCROTONOYL-COA CARBOXYLASE SUBUNIT ALPHA, MITOCHONDRIAL-RELATED"/>
    <property type="match status" value="1"/>
</dbReference>
<evidence type="ECO:0000313" key="10">
    <source>
        <dbReference type="Proteomes" id="UP000284219"/>
    </source>
</evidence>
<dbReference type="InterPro" id="IPR005479">
    <property type="entry name" value="CPAse_ATP-bd"/>
</dbReference>
<keyword evidence="4 6" id="KW-0067">ATP-binding</keyword>
<evidence type="ECO:0000259" key="7">
    <source>
        <dbReference type="PROSITE" id="PS50975"/>
    </source>
</evidence>
<evidence type="ECO:0000256" key="5">
    <source>
        <dbReference type="ARBA" id="ARBA00023267"/>
    </source>
</evidence>
<dbReference type="NCBIfam" id="NF006367">
    <property type="entry name" value="PRK08591.1"/>
    <property type="match status" value="1"/>
</dbReference>
<dbReference type="InterPro" id="IPR005482">
    <property type="entry name" value="Biotin_COase_C"/>
</dbReference>
<evidence type="ECO:0000256" key="6">
    <source>
        <dbReference type="PROSITE-ProRule" id="PRU00409"/>
    </source>
</evidence>
<keyword evidence="5" id="KW-0092">Biotin</keyword>
<dbReference type="SUPFAM" id="SSF56059">
    <property type="entry name" value="Glutathione synthetase ATP-binding domain-like"/>
    <property type="match status" value="1"/>
</dbReference>
<dbReference type="Pfam" id="PF02786">
    <property type="entry name" value="CPSase_L_D2"/>
    <property type="match status" value="1"/>
</dbReference>
<evidence type="ECO:0000256" key="4">
    <source>
        <dbReference type="ARBA" id="ARBA00022840"/>
    </source>
</evidence>
<keyword evidence="3 6" id="KW-0547">Nucleotide-binding</keyword>
<dbReference type="Pfam" id="PF02785">
    <property type="entry name" value="Biotin_carb_C"/>
    <property type="match status" value="1"/>
</dbReference>
<dbReference type="PROSITE" id="PS50979">
    <property type="entry name" value="BC"/>
    <property type="match status" value="1"/>
</dbReference>
<dbReference type="RefSeq" id="WP_120189968.1">
    <property type="nucleotide sequence ID" value="NZ_MCHY01000008.1"/>
</dbReference>
<reference evidence="9 10" key="1">
    <citation type="submission" date="2016-08" db="EMBL/GenBank/DDBJ databases">
        <title>Novel Firmicute Genomes.</title>
        <authorList>
            <person name="Poppleton D.I."/>
            <person name="Gribaldo S."/>
        </authorList>
    </citation>
    <scope>NUCLEOTIDE SEQUENCE [LARGE SCALE GENOMIC DNA]</scope>
    <source>
        <strain evidence="9 10">RAOx-1</strain>
    </source>
</reference>
<dbReference type="SMART" id="SM00878">
    <property type="entry name" value="Biotin_carb_C"/>
    <property type="match status" value="1"/>
</dbReference>
<keyword evidence="10" id="KW-1185">Reference proteome</keyword>
<dbReference type="Gene3D" id="3.30.470.20">
    <property type="entry name" value="ATP-grasp fold, B domain"/>
    <property type="match status" value="1"/>
</dbReference>
<dbReference type="EMBL" id="MCHY01000008">
    <property type="protein sequence ID" value="RKD24677.1"/>
    <property type="molecule type" value="Genomic_DNA"/>
</dbReference>
<dbReference type="GO" id="GO:0004075">
    <property type="term" value="F:biotin carboxylase activity"/>
    <property type="evidence" value="ECO:0007669"/>
    <property type="project" value="UniProtKB-EC"/>
</dbReference>
<dbReference type="Proteomes" id="UP000284219">
    <property type="component" value="Unassembled WGS sequence"/>
</dbReference>
<keyword evidence="2" id="KW-0436">Ligase</keyword>
<dbReference type="InterPro" id="IPR005481">
    <property type="entry name" value="BC-like_N"/>
</dbReference>
<dbReference type="InterPro" id="IPR011761">
    <property type="entry name" value="ATP-grasp"/>
</dbReference>
<dbReference type="SUPFAM" id="SSF51246">
    <property type="entry name" value="Rudiment single hybrid motif"/>
    <property type="match status" value="1"/>
</dbReference>
<dbReference type="InterPro" id="IPR011054">
    <property type="entry name" value="Rudment_hybrid_motif"/>
</dbReference>
<proteinExistence type="predicted"/>
<evidence type="ECO:0000256" key="3">
    <source>
        <dbReference type="ARBA" id="ARBA00022741"/>
    </source>
</evidence>
<comment type="caution">
    <text evidence="9">The sequence shown here is derived from an EMBL/GenBank/DDBJ whole genome shotgun (WGS) entry which is preliminary data.</text>
</comment>
<protein>
    <recommendedName>
        <fullName evidence="1">biotin carboxylase</fullName>
        <ecNumber evidence="1">6.3.4.14</ecNumber>
    </recommendedName>
</protein>
<dbReference type="PROSITE" id="PS00866">
    <property type="entry name" value="CPSASE_1"/>
    <property type="match status" value="1"/>
</dbReference>
<evidence type="ECO:0000256" key="1">
    <source>
        <dbReference type="ARBA" id="ARBA00013263"/>
    </source>
</evidence>
<feature type="domain" description="Biotin carboxylation" evidence="8">
    <location>
        <begin position="1"/>
        <end position="444"/>
    </location>
</feature>
<evidence type="ECO:0000256" key="2">
    <source>
        <dbReference type="ARBA" id="ARBA00022598"/>
    </source>
</evidence>
<dbReference type="GO" id="GO:0046872">
    <property type="term" value="F:metal ion binding"/>
    <property type="evidence" value="ECO:0007669"/>
    <property type="project" value="InterPro"/>
</dbReference>
<dbReference type="AlphaFoldDB" id="A0A419SKY5"/>
<dbReference type="Pfam" id="PF00289">
    <property type="entry name" value="Biotin_carb_N"/>
    <property type="match status" value="1"/>
</dbReference>
<dbReference type="PANTHER" id="PTHR18866">
    <property type="entry name" value="CARBOXYLASE:PYRUVATE/ACETYL-COA/PROPIONYL-COA CARBOXYLASE"/>
    <property type="match status" value="1"/>
</dbReference>
<feature type="domain" description="ATP-grasp" evidence="7">
    <location>
        <begin position="119"/>
        <end position="316"/>
    </location>
</feature>